<organism evidence="2 3">
    <name type="scientific">Lepidopterella palustris CBS 459.81</name>
    <dbReference type="NCBI Taxonomy" id="1314670"/>
    <lineage>
        <taxon>Eukaryota</taxon>
        <taxon>Fungi</taxon>
        <taxon>Dikarya</taxon>
        <taxon>Ascomycota</taxon>
        <taxon>Pezizomycotina</taxon>
        <taxon>Dothideomycetes</taxon>
        <taxon>Pleosporomycetidae</taxon>
        <taxon>Mytilinidiales</taxon>
        <taxon>Argynnaceae</taxon>
        <taxon>Lepidopterella</taxon>
    </lineage>
</organism>
<reference evidence="2 3" key="1">
    <citation type="journal article" date="2016" name="Nat. Commun.">
        <title>Ectomycorrhizal ecology is imprinted in the genome of the dominant symbiotic fungus Cenococcum geophilum.</title>
        <authorList>
            <consortium name="DOE Joint Genome Institute"/>
            <person name="Peter M."/>
            <person name="Kohler A."/>
            <person name="Ohm R.A."/>
            <person name="Kuo A."/>
            <person name="Krutzmann J."/>
            <person name="Morin E."/>
            <person name="Arend M."/>
            <person name="Barry K.W."/>
            <person name="Binder M."/>
            <person name="Choi C."/>
            <person name="Clum A."/>
            <person name="Copeland A."/>
            <person name="Grisel N."/>
            <person name="Haridas S."/>
            <person name="Kipfer T."/>
            <person name="LaButti K."/>
            <person name="Lindquist E."/>
            <person name="Lipzen A."/>
            <person name="Maire R."/>
            <person name="Meier B."/>
            <person name="Mihaltcheva S."/>
            <person name="Molinier V."/>
            <person name="Murat C."/>
            <person name="Poggeler S."/>
            <person name="Quandt C.A."/>
            <person name="Sperisen C."/>
            <person name="Tritt A."/>
            <person name="Tisserant E."/>
            <person name="Crous P.W."/>
            <person name="Henrissat B."/>
            <person name="Nehls U."/>
            <person name="Egli S."/>
            <person name="Spatafora J.W."/>
            <person name="Grigoriev I.V."/>
            <person name="Martin F.M."/>
        </authorList>
    </citation>
    <scope>NUCLEOTIDE SEQUENCE [LARGE SCALE GENOMIC DNA]</scope>
    <source>
        <strain evidence="2 3">CBS 459.81</strain>
    </source>
</reference>
<dbReference type="EMBL" id="KV744942">
    <property type="protein sequence ID" value="OCK80860.1"/>
    <property type="molecule type" value="Genomic_DNA"/>
</dbReference>
<feature type="domain" description="N-acetyltransferase" evidence="1">
    <location>
        <begin position="1"/>
        <end position="235"/>
    </location>
</feature>
<gene>
    <name evidence="2" type="ORF">K432DRAFT_425417</name>
</gene>
<keyword evidence="3" id="KW-1185">Reference proteome</keyword>
<proteinExistence type="predicted"/>
<dbReference type="SUPFAM" id="SSF55729">
    <property type="entry name" value="Acyl-CoA N-acyltransferases (Nat)"/>
    <property type="match status" value="1"/>
</dbReference>
<keyword evidence="2" id="KW-0808">Transferase</keyword>
<dbReference type="AlphaFoldDB" id="A0A8E2EBC4"/>
<protein>
    <submittedName>
        <fullName evidence="2">Acyl-CoA N-acyltransferase</fullName>
    </submittedName>
</protein>
<dbReference type="Proteomes" id="UP000250266">
    <property type="component" value="Unassembled WGS sequence"/>
</dbReference>
<evidence type="ECO:0000313" key="2">
    <source>
        <dbReference type="EMBL" id="OCK80860.1"/>
    </source>
</evidence>
<evidence type="ECO:0000313" key="3">
    <source>
        <dbReference type="Proteomes" id="UP000250266"/>
    </source>
</evidence>
<dbReference type="PROSITE" id="PS51186">
    <property type="entry name" value="GNAT"/>
    <property type="match status" value="1"/>
</dbReference>
<dbReference type="OrthoDB" id="2115692at2759"/>
<name>A0A8E2EBC4_9PEZI</name>
<evidence type="ECO:0000259" key="1">
    <source>
        <dbReference type="PROSITE" id="PS51186"/>
    </source>
</evidence>
<dbReference type="CDD" id="cd04301">
    <property type="entry name" value="NAT_SF"/>
    <property type="match status" value="1"/>
</dbReference>
<dbReference type="PANTHER" id="PTHR42791:SF16">
    <property type="entry name" value="N-ACETYLTRANSFERASE DOMAIN-CONTAINING PROTEIN"/>
    <property type="match status" value="1"/>
</dbReference>
<accession>A0A8E2EBC4</accession>
<dbReference type="Pfam" id="PF00583">
    <property type="entry name" value="Acetyltransf_1"/>
    <property type="match status" value="1"/>
</dbReference>
<dbReference type="InterPro" id="IPR016181">
    <property type="entry name" value="Acyl_CoA_acyltransferase"/>
</dbReference>
<dbReference type="Gene3D" id="3.40.630.30">
    <property type="match status" value="1"/>
</dbReference>
<dbReference type="InterPro" id="IPR052523">
    <property type="entry name" value="Trichothecene_AcTrans"/>
</dbReference>
<dbReference type="GO" id="GO:0016747">
    <property type="term" value="F:acyltransferase activity, transferring groups other than amino-acyl groups"/>
    <property type="evidence" value="ECO:0007669"/>
    <property type="project" value="InterPro"/>
</dbReference>
<sequence length="249" mass="28269">MPIRPATWADLSAISSLCAGSFQDDELFGEMMHPLRKEYPVDFEQYFVRRNRVNWWDYTHVWYVATTTDIVDGKEQEVVAGIAEWELQGTVSTKLAWWDPRNSLKPTMSLLNRLSLFCFPNRAANPDPLKRDPFYASFPFFHHHWQGERANSVYLDLLAVHPKYQGRGLAKELVQWGLDKADAAGVCASVIASESGYGLYKRMGFTTEVGRCTEGEGNPLGELKSGAILFKDYKKGSDKSNNTNEEDKN</sequence>
<dbReference type="InterPro" id="IPR000182">
    <property type="entry name" value="GNAT_dom"/>
</dbReference>
<dbReference type="PANTHER" id="PTHR42791">
    <property type="entry name" value="GNAT FAMILY ACETYLTRANSFERASE"/>
    <property type="match status" value="1"/>
</dbReference>
<keyword evidence="2" id="KW-0012">Acyltransferase</keyword>